<comment type="caution">
    <text evidence="1">The sequence shown here is derived from an EMBL/GenBank/DDBJ whole genome shotgun (WGS) entry which is preliminary data.</text>
</comment>
<dbReference type="EMBL" id="JAAOAN010000123">
    <property type="protein sequence ID" value="KAF5720896.1"/>
    <property type="molecule type" value="Genomic_DNA"/>
</dbReference>
<dbReference type="Proteomes" id="UP000544331">
    <property type="component" value="Unassembled WGS sequence"/>
</dbReference>
<keyword evidence="2" id="KW-1185">Reference proteome</keyword>
<proteinExistence type="predicted"/>
<sequence length="455" mass="52215">MDLQNLDAAVIYIICENFCLHCHEGHGDGEDFPSVSAARDADAKTLRYTLVSLSTVCRSWGYIAQKTLHHHFGFYELSPEAMIPFCRTLYEKPELAKLVKQARLTHIFSTNIVIKEDWLFKCLDKISNILGFHGRTFGPKTFKWEQFIGAALLLRLPNREFLMAEASDLHELLNKFRKPLSLLGSKFPQLLKSVEVGNRHPKAPTIRNPLDLSRNTIGGFMSQLPNLQCMELRNPSFSTLQDPLRLGNMRHVCLLGVDLGWEGLKVFISATGPLESFQYQGSQHGPDPCSIQDVCHALAIRKNTLKWLRVLAPFQPHEFTAGRRLTNVTYMRMMLESIFYPMHEESIADDQLIQSFVPPSLETIQLDVGDHTLGRMLDAIISYIQSSYRKDPKDQILKSVEIHVMMYSDRETMEHSPKSIHNSAWRLIKRKCRRFLENGNINLQATWYGTRREAR</sequence>
<evidence type="ECO:0000313" key="2">
    <source>
        <dbReference type="Proteomes" id="UP000544331"/>
    </source>
</evidence>
<evidence type="ECO:0000313" key="1">
    <source>
        <dbReference type="EMBL" id="KAF5720896.1"/>
    </source>
</evidence>
<reference evidence="1 2" key="1">
    <citation type="submission" date="2020-05" db="EMBL/GenBank/DDBJ databases">
        <title>Identification and distribution of gene clusters putatively required for synthesis of sphingolipid metabolism inhibitors in phylogenetically diverse species of the filamentous fungus Fusarium.</title>
        <authorList>
            <person name="Kim H.-S."/>
            <person name="Busman M."/>
            <person name="Brown D.W."/>
            <person name="Divon H."/>
            <person name="Uhlig S."/>
            <person name="Proctor R.H."/>
        </authorList>
    </citation>
    <scope>NUCLEOTIDE SEQUENCE [LARGE SCALE GENOMIC DNA]</scope>
    <source>
        <strain evidence="1 2">NRRL 66235</strain>
    </source>
</reference>
<dbReference type="OrthoDB" id="5056428at2759"/>
<dbReference type="AlphaFoldDB" id="A0A8H6DKK8"/>
<organism evidence="1 2">
    <name type="scientific">Fusarium mundagurra</name>
    <dbReference type="NCBI Taxonomy" id="1567541"/>
    <lineage>
        <taxon>Eukaryota</taxon>
        <taxon>Fungi</taxon>
        <taxon>Dikarya</taxon>
        <taxon>Ascomycota</taxon>
        <taxon>Pezizomycotina</taxon>
        <taxon>Sordariomycetes</taxon>
        <taxon>Hypocreomycetidae</taxon>
        <taxon>Hypocreales</taxon>
        <taxon>Nectriaceae</taxon>
        <taxon>Fusarium</taxon>
        <taxon>Fusarium fujikuroi species complex</taxon>
    </lineage>
</organism>
<protein>
    <submittedName>
        <fullName evidence="1">Uncharacterized protein</fullName>
    </submittedName>
</protein>
<accession>A0A8H6DKK8</accession>
<name>A0A8H6DKK8_9HYPO</name>
<gene>
    <name evidence="1" type="ORF">FMUND_3941</name>
</gene>